<dbReference type="STRING" id="388408.LAX5112_01227"/>
<evidence type="ECO:0000256" key="1">
    <source>
        <dbReference type="SAM" id="MobiDB-lite"/>
    </source>
</evidence>
<evidence type="ECO:0000313" key="3">
    <source>
        <dbReference type="Proteomes" id="UP000053235"/>
    </source>
</evidence>
<name>A0A0M6ZXX4_9HYPH</name>
<reference evidence="3" key="1">
    <citation type="submission" date="2015-07" db="EMBL/GenBank/DDBJ databases">
        <authorList>
            <person name="Rodrigo-Torres Lidia"/>
            <person name="Arahal R.David."/>
        </authorList>
    </citation>
    <scope>NUCLEOTIDE SEQUENCE [LARGE SCALE GENOMIC DNA]</scope>
    <source>
        <strain evidence="3">CECT 5112</strain>
    </source>
</reference>
<feature type="region of interest" description="Disordered" evidence="1">
    <location>
        <begin position="98"/>
        <end position="130"/>
    </location>
</feature>
<protein>
    <submittedName>
        <fullName evidence="2">Uncharacterized protein</fullName>
    </submittedName>
</protein>
<dbReference type="AlphaFoldDB" id="A0A0M6ZXX4"/>
<gene>
    <name evidence="2" type="ORF">LAX5112_01227</name>
</gene>
<organism evidence="2 3">
    <name type="scientific">Roseibium alexandrii</name>
    <dbReference type="NCBI Taxonomy" id="388408"/>
    <lineage>
        <taxon>Bacteria</taxon>
        <taxon>Pseudomonadati</taxon>
        <taxon>Pseudomonadota</taxon>
        <taxon>Alphaproteobacteria</taxon>
        <taxon>Hyphomicrobiales</taxon>
        <taxon>Stappiaceae</taxon>
        <taxon>Roseibium</taxon>
    </lineage>
</organism>
<proteinExistence type="predicted"/>
<keyword evidence="3" id="KW-1185">Reference proteome</keyword>
<dbReference type="EMBL" id="CXWD01000004">
    <property type="protein sequence ID" value="CTQ67137.1"/>
    <property type="molecule type" value="Genomic_DNA"/>
</dbReference>
<feature type="compositionally biased region" description="Polar residues" evidence="1">
    <location>
        <begin position="121"/>
        <end position="130"/>
    </location>
</feature>
<sequence>MTNVTSKYEGPLGLPGGPVIPAGGTVLVEKWDIIKEHQVVKAWRDAGVIFAEEPEDTADNTDKDAEKAQKDLLIAELAELGIEKNRRSSLETLQEALDAAKAAAQGQESGSGEGSDDGSATDQQNGSQGE</sequence>
<accession>A0A0M6ZXX4</accession>
<feature type="compositionally biased region" description="Low complexity" evidence="1">
    <location>
        <begin position="98"/>
        <end position="110"/>
    </location>
</feature>
<dbReference type="Proteomes" id="UP000053235">
    <property type="component" value="Unassembled WGS sequence"/>
</dbReference>
<dbReference type="RefSeq" id="WP_055671066.1">
    <property type="nucleotide sequence ID" value="NZ_CXWD01000004.1"/>
</dbReference>
<evidence type="ECO:0000313" key="2">
    <source>
        <dbReference type="EMBL" id="CTQ67137.1"/>
    </source>
</evidence>